<dbReference type="InterPro" id="IPR000524">
    <property type="entry name" value="Tscrpt_reg_HTH_GntR"/>
</dbReference>
<name>A0A9D2S859_9FIRM</name>
<dbReference type="GO" id="GO:0003700">
    <property type="term" value="F:DNA-binding transcription factor activity"/>
    <property type="evidence" value="ECO:0007669"/>
    <property type="project" value="InterPro"/>
</dbReference>
<evidence type="ECO:0000256" key="3">
    <source>
        <dbReference type="ARBA" id="ARBA00023163"/>
    </source>
</evidence>
<evidence type="ECO:0000256" key="1">
    <source>
        <dbReference type="ARBA" id="ARBA00023015"/>
    </source>
</evidence>
<dbReference type="InterPro" id="IPR036390">
    <property type="entry name" value="WH_DNA-bd_sf"/>
</dbReference>
<dbReference type="Pfam" id="PF00501">
    <property type="entry name" value="AMP-binding"/>
    <property type="match status" value="1"/>
</dbReference>
<dbReference type="Proteomes" id="UP000824211">
    <property type="component" value="Unassembled WGS sequence"/>
</dbReference>
<dbReference type="PANTHER" id="PTHR43767">
    <property type="entry name" value="LONG-CHAIN-FATTY-ACID--COA LIGASE"/>
    <property type="match status" value="1"/>
</dbReference>
<evidence type="ECO:0000259" key="4">
    <source>
        <dbReference type="PROSITE" id="PS50949"/>
    </source>
</evidence>
<dbReference type="PROSITE" id="PS50949">
    <property type="entry name" value="HTH_GNTR"/>
    <property type="match status" value="1"/>
</dbReference>
<organism evidence="5 6">
    <name type="scientific">Candidatus Faecalibacterium faecipullorum</name>
    <dbReference type="NCBI Taxonomy" id="2838578"/>
    <lineage>
        <taxon>Bacteria</taxon>
        <taxon>Bacillati</taxon>
        <taxon>Bacillota</taxon>
        <taxon>Clostridia</taxon>
        <taxon>Eubacteriales</taxon>
        <taxon>Oscillospiraceae</taxon>
        <taxon>Faecalibacterium</taxon>
    </lineage>
</organism>
<dbReference type="PRINTS" id="PR00035">
    <property type="entry name" value="HTHGNTR"/>
</dbReference>
<proteinExistence type="predicted"/>
<keyword evidence="3" id="KW-0804">Transcription</keyword>
<dbReference type="InterPro" id="IPR042099">
    <property type="entry name" value="ANL_N_sf"/>
</dbReference>
<dbReference type="InterPro" id="IPR036388">
    <property type="entry name" value="WH-like_DNA-bd_sf"/>
</dbReference>
<protein>
    <submittedName>
        <fullName evidence="5">AMP-binding protein</fullName>
    </submittedName>
</protein>
<gene>
    <name evidence="5" type="ORF">H9771_05295</name>
</gene>
<keyword evidence="1" id="KW-0805">Transcription regulation</keyword>
<dbReference type="InterPro" id="IPR008920">
    <property type="entry name" value="TF_FadR/GntR_C"/>
</dbReference>
<dbReference type="Gene3D" id="3.40.50.12780">
    <property type="entry name" value="N-terminal domain of ligase-like"/>
    <property type="match status" value="1"/>
</dbReference>
<dbReference type="GO" id="GO:0003677">
    <property type="term" value="F:DNA binding"/>
    <property type="evidence" value="ECO:0007669"/>
    <property type="project" value="UniProtKB-KW"/>
</dbReference>
<dbReference type="Pfam" id="PF00392">
    <property type="entry name" value="GntR"/>
    <property type="match status" value="1"/>
</dbReference>
<reference evidence="5" key="2">
    <citation type="submission" date="2021-04" db="EMBL/GenBank/DDBJ databases">
        <authorList>
            <person name="Gilroy R."/>
        </authorList>
    </citation>
    <scope>NUCLEOTIDE SEQUENCE</scope>
    <source>
        <strain evidence="5">ChiHjej9B8-13557</strain>
    </source>
</reference>
<reference evidence="5" key="1">
    <citation type="journal article" date="2021" name="PeerJ">
        <title>Extensive microbial diversity within the chicken gut microbiome revealed by metagenomics and culture.</title>
        <authorList>
            <person name="Gilroy R."/>
            <person name="Ravi A."/>
            <person name="Getino M."/>
            <person name="Pursley I."/>
            <person name="Horton D.L."/>
            <person name="Alikhan N.F."/>
            <person name="Baker D."/>
            <person name="Gharbi K."/>
            <person name="Hall N."/>
            <person name="Watson M."/>
            <person name="Adriaenssens E.M."/>
            <person name="Foster-Nyarko E."/>
            <person name="Jarju S."/>
            <person name="Secka A."/>
            <person name="Antonio M."/>
            <person name="Oren A."/>
            <person name="Chaudhuri R.R."/>
            <person name="La Ragione R."/>
            <person name="Hildebrand F."/>
            <person name="Pallen M.J."/>
        </authorList>
    </citation>
    <scope>NUCLEOTIDE SEQUENCE</scope>
    <source>
        <strain evidence="5">ChiHjej9B8-13557</strain>
    </source>
</reference>
<dbReference type="SMART" id="SM00345">
    <property type="entry name" value="HTH_GNTR"/>
    <property type="match status" value="1"/>
</dbReference>
<dbReference type="EMBL" id="DWXX01000092">
    <property type="protein sequence ID" value="HJB59055.1"/>
    <property type="molecule type" value="Genomic_DNA"/>
</dbReference>
<dbReference type="Gene3D" id="3.30.300.30">
    <property type="match status" value="1"/>
</dbReference>
<evidence type="ECO:0000313" key="6">
    <source>
        <dbReference type="Proteomes" id="UP000824211"/>
    </source>
</evidence>
<dbReference type="SUPFAM" id="SSF56801">
    <property type="entry name" value="Acetyl-CoA synthetase-like"/>
    <property type="match status" value="1"/>
</dbReference>
<dbReference type="InterPro" id="IPR045851">
    <property type="entry name" value="AMP-bd_C_sf"/>
</dbReference>
<accession>A0A9D2S859</accession>
<dbReference type="Pfam" id="PF07729">
    <property type="entry name" value="FCD"/>
    <property type="match status" value="1"/>
</dbReference>
<dbReference type="InterPro" id="IPR000873">
    <property type="entry name" value="AMP-dep_synth/lig_dom"/>
</dbReference>
<dbReference type="InterPro" id="IPR011711">
    <property type="entry name" value="GntR_C"/>
</dbReference>
<keyword evidence="2" id="KW-0238">DNA-binding</keyword>
<dbReference type="Gene3D" id="1.20.120.530">
    <property type="entry name" value="GntR ligand-binding domain-like"/>
    <property type="match status" value="1"/>
</dbReference>
<dbReference type="SUPFAM" id="SSF46785">
    <property type="entry name" value="Winged helix' DNA-binding domain"/>
    <property type="match status" value="1"/>
</dbReference>
<comment type="caution">
    <text evidence="5">The sequence shown here is derived from an EMBL/GenBank/DDBJ whole genome shotgun (WGS) entry which is preliminary data.</text>
</comment>
<sequence length="711" mass="77655">MAIKKVVKSSVSQQVFDQLQGQILAGAWKSGDKLPSENDLAAQFGVSRVTVRNALQKLSGLGLIETRFGEGSFVRGPEAGAAFNQLVPMLYLGEETARDVLTFRRMVEGPICEIACRRATDREIAALRAALDEMERAAAGGDEAAFAGLDSAFHAQLAEMTRSRMMQQIYQVIDGAMQSAYRRAARRQSAQVALGWYRQVVDALEARDAARARQAIEQSLAQTFWVSSLYQDVVNMEAAWPGRVAVRWYDEAAGAVREVLYRDYAADIRRMVGYLRRNVPDTAGRHIGILALSGYPYAVALFGCMLAGAVAVPLGFEKDWPALAAEIALADVDCLLTDGAYAERQPGFADGPGRYAGPCLDIGAFAGCTELAELSECADPDALALILFTSDSAGGSKGVMLSQRNLFAPMRLFTEPFEAVRRQWGLDADYQFSSFSVLPLYHIAALSSLISWSISGNAVNFCTDLRRFYRDLAAMPSDVMAVVPTLLKSIHHDVMKGKAARLGRLRLFTCGAATYDPAMLADLIDRGYTVLQTYGLTETVGDGGWNSAQDAAHLASVGLRDPDMDYRLEDGELCMKGDAVFLGYYKDPEATAAVLRDGWFHTGDTARIDADGYIYLTGRRDALMVLPSGENVSPEELEGLLARCPAVREALVCQAEGRICARITCREGAREEVRAYVARLNRTLPLYKRITALEFAASPLPRTPLGKLQRK</sequence>
<dbReference type="CDD" id="cd07377">
    <property type="entry name" value="WHTH_GntR"/>
    <property type="match status" value="1"/>
</dbReference>
<dbReference type="InterPro" id="IPR050237">
    <property type="entry name" value="ATP-dep_AMP-bd_enzyme"/>
</dbReference>
<feature type="domain" description="HTH gntR-type" evidence="4">
    <location>
        <begin position="9"/>
        <end position="77"/>
    </location>
</feature>
<dbReference type="SMART" id="SM00895">
    <property type="entry name" value="FCD"/>
    <property type="match status" value="1"/>
</dbReference>
<dbReference type="PANTHER" id="PTHR43767:SF1">
    <property type="entry name" value="NONRIBOSOMAL PEPTIDE SYNTHASE PES1 (EUROFUNG)-RELATED"/>
    <property type="match status" value="1"/>
</dbReference>
<dbReference type="AlphaFoldDB" id="A0A9D2S859"/>
<dbReference type="GO" id="GO:0016878">
    <property type="term" value="F:acid-thiol ligase activity"/>
    <property type="evidence" value="ECO:0007669"/>
    <property type="project" value="UniProtKB-ARBA"/>
</dbReference>
<evidence type="ECO:0000256" key="2">
    <source>
        <dbReference type="ARBA" id="ARBA00023125"/>
    </source>
</evidence>
<dbReference type="Gene3D" id="1.10.10.10">
    <property type="entry name" value="Winged helix-like DNA-binding domain superfamily/Winged helix DNA-binding domain"/>
    <property type="match status" value="1"/>
</dbReference>
<dbReference type="SUPFAM" id="SSF48008">
    <property type="entry name" value="GntR ligand-binding domain-like"/>
    <property type="match status" value="1"/>
</dbReference>
<evidence type="ECO:0000313" key="5">
    <source>
        <dbReference type="EMBL" id="HJB59055.1"/>
    </source>
</evidence>